<gene>
    <name evidence="2" type="ORF">S01H4_39213</name>
</gene>
<feature type="domain" description="Bacterial repeat" evidence="1">
    <location>
        <begin position="112"/>
        <end position="183"/>
    </location>
</feature>
<dbReference type="InterPro" id="IPR044060">
    <property type="entry name" value="Bacterial_rp_domain"/>
</dbReference>
<proteinExistence type="predicted"/>
<dbReference type="AlphaFoldDB" id="X1DMC1"/>
<feature type="non-terminal residue" evidence="2">
    <location>
        <position position="246"/>
    </location>
</feature>
<organism evidence="2">
    <name type="scientific">marine sediment metagenome</name>
    <dbReference type="NCBI Taxonomy" id="412755"/>
    <lineage>
        <taxon>unclassified sequences</taxon>
        <taxon>metagenomes</taxon>
        <taxon>ecological metagenomes</taxon>
    </lineage>
</organism>
<evidence type="ECO:0000313" key="2">
    <source>
        <dbReference type="EMBL" id="GAG97556.1"/>
    </source>
</evidence>
<protein>
    <recommendedName>
        <fullName evidence="1">Bacterial repeat domain-containing protein</fullName>
    </recommendedName>
</protein>
<reference evidence="2" key="1">
    <citation type="journal article" date="2014" name="Front. Microbiol.">
        <title>High frequency of phylogenetically diverse reductive dehalogenase-homologous genes in deep subseafloor sedimentary metagenomes.</title>
        <authorList>
            <person name="Kawai M."/>
            <person name="Futagami T."/>
            <person name="Toyoda A."/>
            <person name="Takaki Y."/>
            <person name="Nishi S."/>
            <person name="Hori S."/>
            <person name="Arai W."/>
            <person name="Tsubouchi T."/>
            <person name="Morono Y."/>
            <person name="Uchiyama I."/>
            <person name="Ito T."/>
            <person name="Fujiyama A."/>
            <person name="Inagaki F."/>
            <person name="Takami H."/>
        </authorList>
    </citation>
    <scope>NUCLEOTIDE SEQUENCE</scope>
    <source>
        <strain evidence="2">Expedition CK06-06</strain>
    </source>
</reference>
<comment type="caution">
    <text evidence="2">The sequence shown here is derived from an EMBL/GenBank/DDBJ whole genome shotgun (WGS) entry which is preliminary data.</text>
</comment>
<dbReference type="Pfam" id="PF18998">
    <property type="entry name" value="Flg_new_2"/>
    <property type="match status" value="1"/>
</dbReference>
<name>X1DMC1_9ZZZZ</name>
<sequence>MALSVYEVPWGYGEENVQVISSISPLAGFNFTVTNAATGAPIQGAFCVIYAGLNATGEADGVYTDSLGKAGIDAKWFVPRSWGVSKEGYLRKVSNDVVSNILVALEPTTVLYTVRIFAGTGGITDPSGILTVTPSTELTVTAIPYSGYEFDHWVYKGQDVGSINPLTFLIDRDAITITAVFKEVVTPPPNGEPPNGEVWPVQLTIPFSGSLTPGVLLEGRESTPIKNVDLSVLLGGRVDYVLKYEK</sequence>
<dbReference type="EMBL" id="BART01021214">
    <property type="protein sequence ID" value="GAG97556.1"/>
    <property type="molecule type" value="Genomic_DNA"/>
</dbReference>
<evidence type="ECO:0000259" key="1">
    <source>
        <dbReference type="Pfam" id="PF18998"/>
    </source>
</evidence>
<accession>X1DMC1</accession>